<sequence length="240" mass="27690">MTSKQDKPNRFDELIEIDGLKNNNFLCFNFKPNQLMNTSLTLKNISRNKIYYKFKTNNPKCFSVQPNQKEIHPNCDVIVEFTMQPRREYNQITGDKFQIDVAELTEQILQEGQDVSDILKKHVQGNKKVDVFLVSQQQQNEKIVDFSFEGNVTQRENSLMNSSKLYASVNANEEEKRLNEALNKAKSENQILAQQNKDLEKKVKELQKIQQASNQEANFTMFHVIIVAIIALIAGAFLAK</sequence>
<dbReference type="KEGG" id="tet:TTHERM_00196250"/>
<evidence type="ECO:0000313" key="9">
    <source>
        <dbReference type="EMBL" id="EAR97034.2"/>
    </source>
</evidence>
<reference evidence="10" key="1">
    <citation type="journal article" date="2006" name="PLoS Biol.">
        <title>Macronuclear genome sequence of the ciliate Tetrahymena thermophila, a model eukaryote.</title>
        <authorList>
            <person name="Eisen J.A."/>
            <person name="Coyne R.S."/>
            <person name="Wu M."/>
            <person name="Wu D."/>
            <person name="Thiagarajan M."/>
            <person name="Wortman J.R."/>
            <person name="Badger J.H."/>
            <person name="Ren Q."/>
            <person name="Amedeo P."/>
            <person name="Jones K.M."/>
            <person name="Tallon L.J."/>
            <person name="Delcher A.L."/>
            <person name="Salzberg S.L."/>
            <person name="Silva J.C."/>
            <person name="Haas B.J."/>
            <person name="Majoros W.H."/>
            <person name="Farzad M."/>
            <person name="Carlton J.M."/>
            <person name="Smith R.K. Jr."/>
            <person name="Garg J."/>
            <person name="Pearlman R.E."/>
            <person name="Karrer K.M."/>
            <person name="Sun L."/>
            <person name="Manning G."/>
            <person name="Elde N.C."/>
            <person name="Turkewitz A.P."/>
            <person name="Asai D.J."/>
            <person name="Wilkes D.E."/>
            <person name="Wang Y."/>
            <person name="Cai H."/>
            <person name="Collins K."/>
            <person name="Stewart B.A."/>
            <person name="Lee S.R."/>
            <person name="Wilamowska K."/>
            <person name="Weinberg Z."/>
            <person name="Ruzzo W.L."/>
            <person name="Wloga D."/>
            <person name="Gaertig J."/>
            <person name="Frankel J."/>
            <person name="Tsao C.-C."/>
            <person name="Gorovsky M.A."/>
            <person name="Keeling P.J."/>
            <person name="Waller R.F."/>
            <person name="Patron N.J."/>
            <person name="Cherry J.M."/>
            <person name="Stover N.A."/>
            <person name="Krieger C.J."/>
            <person name="del Toro C."/>
            <person name="Ryder H.F."/>
            <person name="Williamson S.C."/>
            <person name="Barbeau R.A."/>
            <person name="Hamilton E.P."/>
            <person name="Orias E."/>
        </authorList>
    </citation>
    <scope>NUCLEOTIDE SEQUENCE [LARGE SCALE GENOMIC DNA]</scope>
    <source>
        <strain evidence="10">SB210</strain>
    </source>
</reference>
<dbReference type="GO" id="GO:0090158">
    <property type="term" value="P:endoplasmic reticulum membrane organization"/>
    <property type="evidence" value="ECO:0007669"/>
    <property type="project" value="TreeGrafter"/>
</dbReference>
<dbReference type="PANTHER" id="PTHR10809:SF6">
    <property type="entry name" value="AT11025P-RELATED"/>
    <property type="match status" value="1"/>
</dbReference>
<feature type="coiled-coil region" evidence="6">
    <location>
        <begin position="168"/>
        <end position="216"/>
    </location>
</feature>
<name>Q23K09_TETTS</name>
<evidence type="ECO:0000256" key="4">
    <source>
        <dbReference type="ARBA" id="ARBA00022989"/>
    </source>
</evidence>
<dbReference type="RefSeq" id="XP_001017279.2">
    <property type="nucleotide sequence ID" value="XM_001017279.3"/>
</dbReference>
<evidence type="ECO:0000256" key="6">
    <source>
        <dbReference type="SAM" id="Coils"/>
    </source>
</evidence>
<dbReference type="InterPro" id="IPR008962">
    <property type="entry name" value="PapD-like_sf"/>
</dbReference>
<feature type="domain" description="MSP" evidence="8">
    <location>
        <begin position="14"/>
        <end position="137"/>
    </location>
</feature>
<keyword evidence="10" id="KW-1185">Reference proteome</keyword>
<dbReference type="Proteomes" id="UP000009168">
    <property type="component" value="Unassembled WGS sequence"/>
</dbReference>
<dbReference type="HOGENOM" id="CLU_1158396_0_0_1"/>
<comment type="similarity">
    <text evidence="2">Belongs to the VAMP-associated protein (VAP) (TC 9.B.17) family.</text>
</comment>
<dbReference type="InParanoid" id="Q23K09"/>
<gene>
    <name evidence="9" type="ORF">TTHERM_00196250</name>
</gene>
<dbReference type="InterPro" id="IPR016763">
    <property type="entry name" value="VAP"/>
</dbReference>
<dbReference type="InterPro" id="IPR000535">
    <property type="entry name" value="MSP_dom"/>
</dbReference>
<dbReference type="OMA" id="QMYQSVI"/>
<dbReference type="SUPFAM" id="SSF49354">
    <property type="entry name" value="PapD-like"/>
    <property type="match status" value="1"/>
</dbReference>
<keyword evidence="5 7" id="KW-0472">Membrane</keyword>
<dbReference type="EMBL" id="GG662673">
    <property type="protein sequence ID" value="EAR97034.2"/>
    <property type="molecule type" value="Genomic_DNA"/>
</dbReference>
<dbReference type="GO" id="GO:0061817">
    <property type="term" value="P:endoplasmic reticulum-plasma membrane tethering"/>
    <property type="evidence" value="ECO:0007669"/>
    <property type="project" value="TreeGrafter"/>
</dbReference>
<dbReference type="GeneID" id="7825823"/>
<dbReference type="Pfam" id="PF00635">
    <property type="entry name" value="Motile_Sperm"/>
    <property type="match status" value="1"/>
</dbReference>
<evidence type="ECO:0000256" key="5">
    <source>
        <dbReference type="ARBA" id="ARBA00023136"/>
    </source>
</evidence>
<dbReference type="PANTHER" id="PTHR10809">
    <property type="entry name" value="VESICLE-ASSOCIATED MEMBRANE PROTEIN-ASSOCIATED PROTEIN"/>
    <property type="match status" value="1"/>
</dbReference>
<dbReference type="Gene3D" id="2.60.40.10">
    <property type="entry name" value="Immunoglobulins"/>
    <property type="match status" value="1"/>
</dbReference>
<keyword evidence="4 7" id="KW-1133">Transmembrane helix</keyword>
<evidence type="ECO:0000256" key="2">
    <source>
        <dbReference type="ARBA" id="ARBA00008932"/>
    </source>
</evidence>
<evidence type="ECO:0000256" key="7">
    <source>
        <dbReference type="SAM" id="Phobius"/>
    </source>
</evidence>
<keyword evidence="3 7" id="KW-0812">Transmembrane</keyword>
<proteinExistence type="inferred from homology"/>
<comment type="subcellular location">
    <subcellularLocation>
        <location evidence="1">Membrane</location>
        <topology evidence="1">Single-pass type IV membrane protein</topology>
    </subcellularLocation>
</comment>
<dbReference type="AlphaFoldDB" id="Q23K09"/>
<keyword evidence="6" id="KW-0175">Coiled coil</keyword>
<evidence type="ECO:0000259" key="8">
    <source>
        <dbReference type="PROSITE" id="PS50202"/>
    </source>
</evidence>
<evidence type="ECO:0000313" key="10">
    <source>
        <dbReference type="Proteomes" id="UP000009168"/>
    </source>
</evidence>
<dbReference type="GO" id="GO:0005789">
    <property type="term" value="C:endoplasmic reticulum membrane"/>
    <property type="evidence" value="ECO:0007669"/>
    <property type="project" value="InterPro"/>
</dbReference>
<protein>
    <submittedName>
        <fullName evidence="9">MSP (Major sperm protein) domain protein</fullName>
    </submittedName>
</protein>
<dbReference type="OrthoDB" id="264603at2759"/>
<organism evidence="9 10">
    <name type="scientific">Tetrahymena thermophila (strain SB210)</name>
    <dbReference type="NCBI Taxonomy" id="312017"/>
    <lineage>
        <taxon>Eukaryota</taxon>
        <taxon>Sar</taxon>
        <taxon>Alveolata</taxon>
        <taxon>Ciliophora</taxon>
        <taxon>Intramacronucleata</taxon>
        <taxon>Oligohymenophorea</taxon>
        <taxon>Hymenostomatida</taxon>
        <taxon>Tetrahymenina</taxon>
        <taxon>Tetrahymenidae</taxon>
        <taxon>Tetrahymena</taxon>
    </lineage>
</organism>
<evidence type="ECO:0000256" key="1">
    <source>
        <dbReference type="ARBA" id="ARBA00004211"/>
    </source>
</evidence>
<dbReference type="PROSITE" id="PS50202">
    <property type="entry name" value="MSP"/>
    <property type="match status" value="1"/>
</dbReference>
<evidence type="ECO:0000256" key="3">
    <source>
        <dbReference type="ARBA" id="ARBA00022692"/>
    </source>
</evidence>
<dbReference type="InterPro" id="IPR013783">
    <property type="entry name" value="Ig-like_fold"/>
</dbReference>
<feature type="transmembrane region" description="Helical" evidence="7">
    <location>
        <begin position="219"/>
        <end position="239"/>
    </location>
</feature>
<dbReference type="STRING" id="312017.Q23K09"/>
<accession>Q23K09</accession>
<dbReference type="GO" id="GO:0005886">
    <property type="term" value="C:plasma membrane"/>
    <property type="evidence" value="ECO:0007669"/>
    <property type="project" value="TreeGrafter"/>
</dbReference>